<sequence length="367" mass="41180">MSATSTSSAPLATFSPPPNVQLSYGPMLIGVFINMILYGILVAQTYSYYQLYKNDARWIKYLVLYLFIVETVNTGIDMAMMYQPLILEYGHQLIRFPVMFAAEPITIVAISTPIQLFFAWRIRLLTKQNIIAAIVAILSLVSFAGGIWTTIMITIIKLFKRKPELHWPALMWFLAATVADVLITGTLVINLSRRKTGFAATDDAISKIIRMTVQTGMLTALFAIGDVIFFMTLANTALNFIWDLALTKLYANCLLSTLNARAGLKEITSQSGQRQVSTFGTGTRRHVSSMSTWYSQIPTSSQTAFAEPHTPIHMQSSVFEMEQKSYDRSYERSSRSQHDDVEYGITVTKVIETIHDPEPPQSKARVI</sequence>
<evidence type="ECO:0000313" key="4">
    <source>
        <dbReference type="Proteomes" id="UP000807342"/>
    </source>
</evidence>
<evidence type="ECO:0000313" key="3">
    <source>
        <dbReference type="EMBL" id="KAF9445151.1"/>
    </source>
</evidence>
<reference evidence="3" key="1">
    <citation type="submission" date="2020-11" db="EMBL/GenBank/DDBJ databases">
        <authorList>
            <consortium name="DOE Joint Genome Institute"/>
            <person name="Ahrendt S."/>
            <person name="Riley R."/>
            <person name="Andreopoulos W."/>
            <person name="Labutti K."/>
            <person name="Pangilinan J."/>
            <person name="Ruiz-Duenas F.J."/>
            <person name="Barrasa J.M."/>
            <person name="Sanchez-Garcia M."/>
            <person name="Camarero S."/>
            <person name="Miyauchi S."/>
            <person name="Serrano A."/>
            <person name="Linde D."/>
            <person name="Babiker R."/>
            <person name="Drula E."/>
            <person name="Ayuso-Fernandez I."/>
            <person name="Pacheco R."/>
            <person name="Padilla G."/>
            <person name="Ferreira P."/>
            <person name="Barriuso J."/>
            <person name="Kellner H."/>
            <person name="Castanera R."/>
            <person name="Alfaro M."/>
            <person name="Ramirez L."/>
            <person name="Pisabarro A.G."/>
            <person name="Kuo A."/>
            <person name="Tritt A."/>
            <person name="Lipzen A."/>
            <person name="He G."/>
            <person name="Yan M."/>
            <person name="Ng V."/>
            <person name="Cullen D."/>
            <person name="Martin F."/>
            <person name="Rosso M.-N."/>
            <person name="Henrissat B."/>
            <person name="Hibbett D."/>
            <person name="Martinez A.T."/>
            <person name="Grigoriev I.V."/>
        </authorList>
    </citation>
    <scope>NUCLEOTIDE SEQUENCE</scope>
    <source>
        <strain evidence="3">MF-IS2</strain>
    </source>
</reference>
<feature type="transmembrane region" description="Helical" evidence="1">
    <location>
        <begin position="171"/>
        <end position="191"/>
    </location>
</feature>
<dbReference type="EMBL" id="MU151321">
    <property type="protein sequence ID" value="KAF9445151.1"/>
    <property type="molecule type" value="Genomic_DNA"/>
</dbReference>
<feature type="domain" description="DUF6534" evidence="2">
    <location>
        <begin position="176"/>
        <end position="262"/>
    </location>
</feature>
<keyword evidence="1" id="KW-0472">Membrane</keyword>
<gene>
    <name evidence="3" type="ORF">P691DRAFT_710809</name>
</gene>
<protein>
    <recommendedName>
        <fullName evidence="2">DUF6534 domain-containing protein</fullName>
    </recommendedName>
</protein>
<evidence type="ECO:0000259" key="2">
    <source>
        <dbReference type="Pfam" id="PF20152"/>
    </source>
</evidence>
<dbReference type="InterPro" id="IPR045339">
    <property type="entry name" value="DUF6534"/>
</dbReference>
<feature type="transmembrane region" description="Helical" evidence="1">
    <location>
        <begin position="212"/>
        <end position="234"/>
    </location>
</feature>
<feature type="transmembrane region" description="Helical" evidence="1">
    <location>
        <begin position="130"/>
        <end position="159"/>
    </location>
</feature>
<dbReference type="Pfam" id="PF20152">
    <property type="entry name" value="DUF6534"/>
    <property type="match status" value="1"/>
</dbReference>
<feature type="transmembrane region" description="Helical" evidence="1">
    <location>
        <begin position="94"/>
        <end position="118"/>
    </location>
</feature>
<keyword evidence="4" id="KW-1185">Reference proteome</keyword>
<dbReference type="PANTHER" id="PTHR40465:SF1">
    <property type="entry name" value="DUF6534 DOMAIN-CONTAINING PROTEIN"/>
    <property type="match status" value="1"/>
</dbReference>
<comment type="caution">
    <text evidence="3">The sequence shown here is derived from an EMBL/GenBank/DDBJ whole genome shotgun (WGS) entry which is preliminary data.</text>
</comment>
<organism evidence="3 4">
    <name type="scientific">Macrolepiota fuliginosa MF-IS2</name>
    <dbReference type="NCBI Taxonomy" id="1400762"/>
    <lineage>
        <taxon>Eukaryota</taxon>
        <taxon>Fungi</taxon>
        <taxon>Dikarya</taxon>
        <taxon>Basidiomycota</taxon>
        <taxon>Agaricomycotina</taxon>
        <taxon>Agaricomycetes</taxon>
        <taxon>Agaricomycetidae</taxon>
        <taxon>Agaricales</taxon>
        <taxon>Agaricineae</taxon>
        <taxon>Agaricaceae</taxon>
        <taxon>Macrolepiota</taxon>
    </lineage>
</organism>
<feature type="transmembrane region" description="Helical" evidence="1">
    <location>
        <begin position="27"/>
        <end position="49"/>
    </location>
</feature>
<dbReference type="OrthoDB" id="3265526at2759"/>
<dbReference type="PANTHER" id="PTHR40465">
    <property type="entry name" value="CHROMOSOME 1, WHOLE GENOME SHOTGUN SEQUENCE"/>
    <property type="match status" value="1"/>
</dbReference>
<keyword evidence="1" id="KW-1133">Transmembrane helix</keyword>
<proteinExistence type="predicted"/>
<accession>A0A9P5X887</accession>
<dbReference type="AlphaFoldDB" id="A0A9P5X887"/>
<keyword evidence="1" id="KW-0812">Transmembrane</keyword>
<dbReference type="Proteomes" id="UP000807342">
    <property type="component" value="Unassembled WGS sequence"/>
</dbReference>
<evidence type="ECO:0000256" key="1">
    <source>
        <dbReference type="SAM" id="Phobius"/>
    </source>
</evidence>
<feature type="transmembrane region" description="Helical" evidence="1">
    <location>
        <begin position="61"/>
        <end position="82"/>
    </location>
</feature>
<name>A0A9P5X887_9AGAR</name>